<proteinExistence type="inferred from homology"/>
<dbReference type="EMBL" id="JBHRVV010000001">
    <property type="protein sequence ID" value="MFC3457573.1"/>
    <property type="molecule type" value="Genomic_DNA"/>
</dbReference>
<dbReference type="Gene3D" id="3.90.780.10">
    <property type="entry name" value="5'-Nucleotidase, C-terminal domain"/>
    <property type="match status" value="1"/>
</dbReference>
<dbReference type="Proteomes" id="UP001595665">
    <property type="component" value="Unassembled WGS sequence"/>
</dbReference>
<dbReference type="PANTHER" id="PTHR11575">
    <property type="entry name" value="5'-NUCLEOTIDASE-RELATED"/>
    <property type="match status" value="1"/>
</dbReference>
<dbReference type="InterPro" id="IPR008334">
    <property type="entry name" value="5'-Nucleotdase_C"/>
</dbReference>
<dbReference type="InterPro" id="IPR006179">
    <property type="entry name" value="5_nucleotidase/apyrase"/>
</dbReference>
<reference evidence="7" key="1">
    <citation type="journal article" date="2019" name="Int. J. Syst. Evol. Microbiol.">
        <title>The Global Catalogue of Microorganisms (GCM) 10K type strain sequencing project: providing services to taxonomists for standard genome sequencing and annotation.</title>
        <authorList>
            <consortium name="The Broad Institute Genomics Platform"/>
            <consortium name="The Broad Institute Genome Sequencing Center for Infectious Disease"/>
            <person name="Wu L."/>
            <person name="Ma J."/>
        </authorList>
    </citation>
    <scope>NUCLEOTIDE SEQUENCE [LARGE SCALE GENOMIC DNA]</scope>
    <source>
        <strain evidence="7">CCM 7480</strain>
    </source>
</reference>
<evidence type="ECO:0000259" key="5">
    <source>
        <dbReference type="Pfam" id="PF02872"/>
    </source>
</evidence>
<dbReference type="NCBIfam" id="NF006938">
    <property type="entry name" value="PRK09420.1"/>
    <property type="match status" value="1"/>
</dbReference>
<organism evidence="6 7">
    <name type="scientific">Massilia haematophila</name>
    <dbReference type="NCBI Taxonomy" id="457923"/>
    <lineage>
        <taxon>Bacteria</taxon>
        <taxon>Pseudomonadati</taxon>
        <taxon>Pseudomonadota</taxon>
        <taxon>Betaproteobacteria</taxon>
        <taxon>Burkholderiales</taxon>
        <taxon>Oxalobacteraceae</taxon>
        <taxon>Telluria group</taxon>
        <taxon>Massilia</taxon>
    </lineage>
</organism>
<dbReference type="SUPFAM" id="SSF55816">
    <property type="entry name" value="5'-nucleotidase (syn. UDP-sugar hydrolase), C-terminal domain"/>
    <property type="match status" value="1"/>
</dbReference>
<keyword evidence="3" id="KW-0547">Nucleotide-binding</keyword>
<feature type="chain" id="PRO_5044977446" evidence="3">
    <location>
        <begin position="27"/>
        <end position="672"/>
    </location>
</feature>
<feature type="domain" description="5'-Nucleotidase C-terminal" evidence="5">
    <location>
        <begin position="452"/>
        <end position="581"/>
    </location>
</feature>
<dbReference type="PROSITE" id="PS00786">
    <property type="entry name" value="5_NUCLEOTIDASE_2"/>
    <property type="match status" value="1"/>
</dbReference>
<accession>A0ABV7PHB2</accession>
<dbReference type="Pfam" id="PF00149">
    <property type="entry name" value="Metallophos"/>
    <property type="match status" value="1"/>
</dbReference>
<evidence type="ECO:0000259" key="4">
    <source>
        <dbReference type="Pfam" id="PF00149"/>
    </source>
</evidence>
<evidence type="ECO:0000313" key="7">
    <source>
        <dbReference type="Proteomes" id="UP001595665"/>
    </source>
</evidence>
<dbReference type="InterPro" id="IPR029052">
    <property type="entry name" value="Metallo-depent_PP-like"/>
</dbReference>
<keyword evidence="7" id="KW-1185">Reference proteome</keyword>
<dbReference type="InterPro" id="IPR036907">
    <property type="entry name" value="5'-Nucleotdase_C_sf"/>
</dbReference>
<keyword evidence="2 3" id="KW-0732">Signal</keyword>
<comment type="caution">
    <text evidence="6">The sequence shown here is derived from an EMBL/GenBank/DDBJ whole genome shotgun (WGS) entry which is preliminary data.</text>
</comment>
<dbReference type="RefSeq" id="WP_379733886.1">
    <property type="nucleotide sequence ID" value="NZ_JBHRVV010000001.1"/>
</dbReference>
<keyword evidence="3" id="KW-0378">Hydrolase</keyword>
<protein>
    <submittedName>
        <fullName evidence="6">Bifunctional 2',3'-cyclic-nucleotide 2'-phosphodiesterase/3'-nucleotidase</fullName>
    </submittedName>
</protein>
<evidence type="ECO:0000256" key="3">
    <source>
        <dbReference type="RuleBase" id="RU362119"/>
    </source>
</evidence>
<dbReference type="SUPFAM" id="SSF56300">
    <property type="entry name" value="Metallo-dependent phosphatases"/>
    <property type="match status" value="1"/>
</dbReference>
<dbReference type="Gene3D" id="3.60.21.10">
    <property type="match status" value="1"/>
</dbReference>
<evidence type="ECO:0000256" key="1">
    <source>
        <dbReference type="ARBA" id="ARBA00006654"/>
    </source>
</evidence>
<feature type="domain" description="Calcineurin-like phosphoesterase" evidence="4">
    <location>
        <begin position="40"/>
        <end position="294"/>
    </location>
</feature>
<feature type="signal peptide" evidence="3">
    <location>
        <begin position="1"/>
        <end position="26"/>
    </location>
</feature>
<dbReference type="InterPro" id="IPR004843">
    <property type="entry name" value="Calcineurin-like_PHP"/>
</dbReference>
<dbReference type="PROSITE" id="PS00785">
    <property type="entry name" value="5_NUCLEOTIDASE_1"/>
    <property type="match status" value="1"/>
</dbReference>
<dbReference type="PANTHER" id="PTHR11575:SF6">
    <property type="entry name" value="2',3'-CYCLIC-NUCLEOTIDE 2'-PHOSPHODIESTERASE_3'-NUCLEOTIDASE"/>
    <property type="match status" value="1"/>
</dbReference>
<gene>
    <name evidence="6" type="ORF">ACFOPH_04850</name>
</gene>
<sequence>MRHSIPYQIAHGLLPALLAMSAPALAAKPAPKGATAVLAVLETTDLHSNVVGYDYFKLAAEPSIGLDRTASLIAQARGDYANTVLFDNGDTIQGNALADYQALVAPVRCEQTLGIYKVMNALKYDGASIGNHEFNYGLAYLSQVTGNRFKVDGVEQPKRCAGPAFPQVLANVYSAKTKQPLFEPYRIVEKKIGGTDAQGRKITATVKVGIIGFTPPTIMSWDKRWLEGKVYTTGVVEAAEKYVPEMRRKGADIVVAIAHGGLDASPYTPQMENAGYYLARVEGVDAMLLGHSHQLFPNAASTAPQFNLPGVDKAKGLVHGVPTVMANLWGKHLGLIAFHLRADGKRWTIEKDKTLVEARAAQNADKSFVAPDPQVLALIKEEHDATIAYVKTPVGSSEFRMTTYFADVGDPSALQVVNQAQTAYVKQYIAANLPQCAKLPVLSMSAAFKSGNAGAFDFTDVPAGNLALNNAADLYLYPNALYAVKVDGAGLKAWLETSARRFNTIDPSNTAPQELINASFPSYNFDTVTDSAIGYEIDVTQPPGQRIGKLTLHGAPVDPAQEFIVATNNYRASGGGNFPGLDGSKTVLASPDTSRDVLIAYVRDVKKLTRAANGAARSWRFAPVKTAGPVVFHSAPGMLGLAQEAGLGNVRQLRADDGQGKGFALYAVDLAQ</sequence>
<evidence type="ECO:0000313" key="6">
    <source>
        <dbReference type="EMBL" id="MFC3457573.1"/>
    </source>
</evidence>
<comment type="similarity">
    <text evidence="1 3">Belongs to the 5'-nucleotidase family.</text>
</comment>
<dbReference type="Pfam" id="PF02872">
    <property type="entry name" value="5_nucleotid_C"/>
    <property type="match status" value="1"/>
</dbReference>
<evidence type="ECO:0000256" key="2">
    <source>
        <dbReference type="ARBA" id="ARBA00022729"/>
    </source>
</evidence>
<name>A0ABV7PHB2_9BURK</name>
<dbReference type="PRINTS" id="PR01607">
    <property type="entry name" value="APYRASEFAMLY"/>
</dbReference>
<dbReference type="InterPro" id="IPR006146">
    <property type="entry name" value="5'-Nucleotdase_CS"/>
</dbReference>